<dbReference type="EMBL" id="BAABJX010000065">
    <property type="protein sequence ID" value="GAA4850994.1"/>
    <property type="molecule type" value="Genomic_DNA"/>
</dbReference>
<accession>A0ABP9DKW3</accession>
<gene>
    <name evidence="1" type="ORF">GCM10023331_39610</name>
</gene>
<reference evidence="2" key="1">
    <citation type="journal article" date="2019" name="Int. J. Syst. Evol. Microbiol.">
        <title>The Global Catalogue of Microorganisms (GCM) 10K type strain sequencing project: providing services to taxonomists for standard genome sequencing and annotation.</title>
        <authorList>
            <consortium name="The Broad Institute Genomics Platform"/>
            <consortium name="The Broad Institute Genome Sequencing Center for Infectious Disease"/>
            <person name="Wu L."/>
            <person name="Ma J."/>
        </authorList>
    </citation>
    <scope>NUCLEOTIDE SEQUENCE [LARGE SCALE GENOMIC DNA]</scope>
    <source>
        <strain evidence="2">JCM 18326</strain>
    </source>
</reference>
<sequence>MKQVLLIAGGIFVAWMTLKVRIEKLLLKDFQLKLDKVSASAISFKVQFQVLNENHLAFRAESMKVSVSELQADGSIKVLGEKEIEGKRQWPEGFPAGKEMSVTVGVDGKMSASLIRQVVQERKAPTLVVRVMLKGHEQSIHVEQRLVLK</sequence>
<protein>
    <recommendedName>
        <fullName evidence="3">Late embryogenesis abundant protein LEA-2 subgroup domain-containing protein</fullName>
    </recommendedName>
</protein>
<comment type="caution">
    <text evidence="1">The sequence shown here is derived from an EMBL/GenBank/DDBJ whole genome shotgun (WGS) entry which is preliminary data.</text>
</comment>
<keyword evidence="2" id="KW-1185">Reference proteome</keyword>
<dbReference type="Proteomes" id="UP001500298">
    <property type="component" value="Unassembled WGS sequence"/>
</dbReference>
<proteinExistence type="predicted"/>
<organism evidence="1 2">
    <name type="scientific">Algivirga pacifica</name>
    <dbReference type="NCBI Taxonomy" id="1162670"/>
    <lineage>
        <taxon>Bacteria</taxon>
        <taxon>Pseudomonadati</taxon>
        <taxon>Bacteroidota</taxon>
        <taxon>Cytophagia</taxon>
        <taxon>Cytophagales</taxon>
        <taxon>Flammeovirgaceae</taxon>
        <taxon>Algivirga</taxon>
    </lineage>
</organism>
<dbReference type="RefSeq" id="WP_345375022.1">
    <property type="nucleotide sequence ID" value="NZ_BAABJX010000065.1"/>
</dbReference>
<evidence type="ECO:0000313" key="2">
    <source>
        <dbReference type="Proteomes" id="UP001500298"/>
    </source>
</evidence>
<name>A0ABP9DKW3_9BACT</name>
<evidence type="ECO:0000313" key="1">
    <source>
        <dbReference type="EMBL" id="GAA4850994.1"/>
    </source>
</evidence>
<evidence type="ECO:0008006" key="3">
    <source>
        <dbReference type="Google" id="ProtNLM"/>
    </source>
</evidence>